<evidence type="ECO:0000259" key="2">
    <source>
        <dbReference type="Pfam" id="PF02517"/>
    </source>
</evidence>
<sequence>MSILQWLNPRRIVDYLRVFDEQAEQERVGLDQHNEKRRVWYVIAVACLCLLLVHYVKYSNNISLVLTWWDALTDSNLQRWYRSHEYRELIGYVWWGFWNLAGFLFIPMLAIRFILRDSLANYGWQKGDVAAHWLGYVLLASPILCFAVIASFGNDFSRHYPFYKMAHASWFDLLAWETIYILQFVAVEFFFRGFLVNGLRRQFGSLSIAVMCLPYLMLHFPKLWPESFGAILFGFFLGVLALLSRSIWGGVGVHVGIALTMDIAALLQTRGLPYSFWR</sequence>
<dbReference type="Pfam" id="PF02517">
    <property type="entry name" value="Rce1-like"/>
    <property type="match status" value="1"/>
</dbReference>
<feature type="transmembrane region" description="Helical" evidence="1">
    <location>
        <begin position="92"/>
        <end position="113"/>
    </location>
</feature>
<evidence type="ECO:0000313" key="3">
    <source>
        <dbReference type="EMBL" id="CUS42799.1"/>
    </source>
</evidence>
<keyword evidence="1" id="KW-0812">Transmembrane</keyword>
<dbReference type="EMBL" id="CZQC01000071">
    <property type="protein sequence ID" value="CUS42799.1"/>
    <property type="molecule type" value="Genomic_DNA"/>
</dbReference>
<feature type="transmembrane region" description="Helical" evidence="1">
    <location>
        <begin position="227"/>
        <end position="244"/>
    </location>
</feature>
<feature type="transmembrane region" description="Helical" evidence="1">
    <location>
        <begin position="203"/>
        <end position="221"/>
    </location>
</feature>
<dbReference type="InterPro" id="IPR003675">
    <property type="entry name" value="Rce1/LyrA-like_dom"/>
</dbReference>
<feature type="transmembrane region" description="Helical" evidence="1">
    <location>
        <begin position="173"/>
        <end position="191"/>
    </location>
</feature>
<proteinExistence type="predicted"/>
<protein>
    <recommendedName>
        <fullName evidence="2">CAAX prenyl protease 2/Lysostaphin resistance protein A-like domain-containing protein</fullName>
    </recommendedName>
</protein>
<organism evidence="3">
    <name type="scientific">hydrothermal vent metagenome</name>
    <dbReference type="NCBI Taxonomy" id="652676"/>
    <lineage>
        <taxon>unclassified sequences</taxon>
        <taxon>metagenomes</taxon>
        <taxon>ecological metagenomes</taxon>
    </lineage>
</organism>
<name>A0A160TI51_9ZZZZ</name>
<evidence type="ECO:0000256" key="1">
    <source>
        <dbReference type="SAM" id="Phobius"/>
    </source>
</evidence>
<dbReference type="GO" id="GO:0080120">
    <property type="term" value="P:CAAX-box protein maturation"/>
    <property type="evidence" value="ECO:0007669"/>
    <property type="project" value="UniProtKB-ARBA"/>
</dbReference>
<dbReference type="GO" id="GO:0004175">
    <property type="term" value="F:endopeptidase activity"/>
    <property type="evidence" value="ECO:0007669"/>
    <property type="project" value="UniProtKB-ARBA"/>
</dbReference>
<dbReference type="AlphaFoldDB" id="A0A160TI51"/>
<keyword evidence="1" id="KW-1133">Transmembrane helix</keyword>
<keyword evidence="1" id="KW-0472">Membrane</keyword>
<gene>
    <name evidence="3" type="ORF">MGWOODY_Tha2875</name>
</gene>
<reference evidence="3" key="1">
    <citation type="submission" date="2015-10" db="EMBL/GenBank/DDBJ databases">
        <authorList>
            <person name="Gilbert D.G."/>
        </authorList>
    </citation>
    <scope>NUCLEOTIDE SEQUENCE</scope>
</reference>
<feature type="transmembrane region" description="Helical" evidence="1">
    <location>
        <begin position="39"/>
        <end position="56"/>
    </location>
</feature>
<feature type="domain" description="CAAX prenyl protease 2/Lysostaphin resistance protein A-like" evidence="2">
    <location>
        <begin position="172"/>
        <end position="257"/>
    </location>
</feature>
<accession>A0A160TI51</accession>
<feature type="transmembrane region" description="Helical" evidence="1">
    <location>
        <begin position="133"/>
        <end position="153"/>
    </location>
</feature>